<gene>
    <name evidence="1" type="ORF">BJX66DRAFT_170302</name>
</gene>
<organism evidence="1 2">
    <name type="scientific">Aspergillus keveii</name>
    <dbReference type="NCBI Taxonomy" id="714993"/>
    <lineage>
        <taxon>Eukaryota</taxon>
        <taxon>Fungi</taxon>
        <taxon>Dikarya</taxon>
        <taxon>Ascomycota</taxon>
        <taxon>Pezizomycotina</taxon>
        <taxon>Eurotiomycetes</taxon>
        <taxon>Eurotiomycetidae</taxon>
        <taxon>Eurotiales</taxon>
        <taxon>Aspergillaceae</taxon>
        <taxon>Aspergillus</taxon>
        <taxon>Aspergillus subgen. Nidulantes</taxon>
    </lineage>
</organism>
<comment type="caution">
    <text evidence="1">The sequence shown here is derived from an EMBL/GenBank/DDBJ whole genome shotgun (WGS) entry which is preliminary data.</text>
</comment>
<evidence type="ECO:0000313" key="2">
    <source>
        <dbReference type="Proteomes" id="UP001610563"/>
    </source>
</evidence>
<dbReference type="Proteomes" id="UP001610563">
    <property type="component" value="Unassembled WGS sequence"/>
</dbReference>
<protein>
    <recommendedName>
        <fullName evidence="3">Apple domain-containing protein</fullName>
    </recommendedName>
</protein>
<name>A0ABR4G8S0_9EURO</name>
<dbReference type="Gene3D" id="3.50.4.10">
    <property type="entry name" value="Hepatocyte Growth Factor"/>
    <property type="match status" value="1"/>
</dbReference>
<sequence>MLDTKSKTCSREKGDLETKIDALNKQIQEQQTTLTACEAGSQSLNTQLAACKASSSSPSSSACQTRSSSNPITCPGDDAKAFNAGGRCYRIVCNGFAGGAPNDLGSLAGYHSLQQCVERCNQISNCAHAVFYTPAKACGLRSTRVRPGLPIYATAGAQSAERIY</sequence>
<proteinExistence type="predicted"/>
<evidence type="ECO:0008006" key="3">
    <source>
        <dbReference type="Google" id="ProtNLM"/>
    </source>
</evidence>
<reference evidence="1 2" key="1">
    <citation type="submission" date="2024-07" db="EMBL/GenBank/DDBJ databases">
        <title>Section-level genome sequencing and comparative genomics of Aspergillus sections Usti and Cavernicolus.</title>
        <authorList>
            <consortium name="Lawrence Berkeley National Laboratory"/>
            <person name="Nybo J.L."/>
            <person name="Vesth T.C."/>
            <person name="Theobald S."/>
            <person name="Frisvad J.C."/>
            <person name="Larsen T.O."/>
            <person name="Kjaerboelling I."/>
            <person name="Rothschild-Mancinelli K."/>
            <person name="Lyhne E.K."/>
            <person name="Kogle M.E."/>
            <person name="Barry K."/>
            <person name="Clum A."/>
            <person name="Na H."/>
            <person name="Ledsgaard L."/>
            <person name="Lin J."/>
            <person name="Lipzen A."/>
            <person name="Kuo A."/>
            <person name="Riley R."/>
            <person name="Mondo S."/>
            <person name="Labutti K."/>
            <person name="Haridas S."/>
            <person name="Pangalinan J."/>
            <person name="Salamov A.A."/>
            <person name="Simmons B.A."/>
            <person name="Magnuson J.K."/>
            <person name="Chen J."/>
            <person name="Drula E."/>
            <person name="Henrissat B."/>
            <person name="Wiebenga A."/>
            <person name="Lubbers R.J."/>
            <person name="Gomes A.C."/>
            <person name="Makela M.R."/>
            <person name="Stajich J."/>
            <person name="Grigoriev I.V."/>
            <person name="Mortensen U.H."/>
            <person name="De Vries R.P."/>
            <person name="Baker S.E."/>
            <person name="Andersen M.R."/>
        </authorList>
    </citation>
    <scope>NUCLEOTIDE SEQUENCE [LARGE SCALE GENOMIC DNA]</scope>
    <source>
        <strain evidence="1 2">CBS 209.92</strain>
    </source>
</reference>
<keyword evidence="2" id="KW-1185">Reference proteome</keyword>
<dbReference type="EMBL" id="JBFTWV010000035">
    <property type="protein sequence ID" value="KAL2795425.1"/>
    <property type="molecule type" value="Genomic_DNA"/>
</dbReference>
<accession>A0ABR4G8S0</accession>
<evidence type="ECO:0000313" key="1">
    <source>
        <dbReference type="EMBL" id="KAL2795425.1"/>
    </source>
</evidence>